<reference evidence="5 6" key="1">
    <citation type="submission" date="2023-12" db="EMBL/GenBank/DDBJ databases">
        <title>Amycolatopsis sp. V23-08.</title>
        <authorList>
            <person name="Somphong A."/>
        </authorList>
    </citation>
    <scope>NUCLEOTIDE SEQUENCE [LARGE SCALE GENOMIC DNA]</scope>
    <source>
        <strain evidence="5 6">V23-08</strain>
    </source>
</reference>
<dbReference type="GO" id="GO:0016787">
    <property type="term" value="F:hydrolase activity"/>
    <property type="evidence" value="ECO:0007669"/>
    <property type="project" value="UniProtKB-KW"/>
</dbReference>
<feature type="compositionally biased region" description="Basic residues" evidence="3">
    <location>
        <begin position="93"/>
        <end position="103"/>
    </location>
</feature>
<evidence type="ECO:0000313" key="5">
    <source>
        <dbReference type="EMBL" id="MEA5362914.1"/>
    </source>
</evidence>
<keyword evidence="2 5" id="KW-0378">Hydrolase</keyword>
<protein>
    <submittedName>
        <fullName evidence="5">Alpha/beta hydrolase fold domain-containing protein</fullName>
    </submittedName>
</protein>
<dbReference type="PANTHER" id="PTHR48081:SF30">
    <property type="entry name" value="ACETYL-HYDROLASE LIPR-RELATED"/>
    <property type="match status" value="1"/>
</dbReference>
<evidence type="ECO:0000313" key="6">
    <source>
        <dbReference type="Proteomes" id="UP001304298"/>
    </source>
</evidence>
<dbReference type="InterPro" id="IPR050300">
    <property type="entry name" value="GDXG_lipolytic_enzyme"/>
</dbReference>
<dbReference type="Gene3D" id="3.40.50.1820">
    <property type="entry name" value="alpha/beta hydrolase"/>
    <property type="match status" value="1"/>
</dbReference>
<keyword evidence="6" id="KW-1185">Reference proteome</keyword>
<comment type="similarity">
    <text evidence="1">Belongs to the 'GDXG' lipolytic enzyme family.</text>
</comment>
<comment type="caution">
    <text evidence="5">The sequence shown here is derived from an EMBL/GenBank/DDBJ whole genome shotgun (WGS) entry which is preliminary data.</text>
</comment>
<accession>A0ABU5RBB1</accession>
<evidence type="ECO:0000256" key="1">
    <source>
        <dbReference type="ARBA" id="ARBA00010515"/>
    </source>
</evidence>
<dbReference type="PANTHER" id="PTHR48081">
    <property type="entry name" value="AB HYDROLASE SUPERFAMILY PROTEIN C4A8.06C"/>
    <property type="match status" value="1"/>
</dbReference>
<dbReference type="InterPro" id="IPR029058">
    <property type="entry name" value="AB_hydrolase_fold"/>
</dbReference>
<feature type="domain" description="Alpha/beta hydrolase fold-3" evidence="4">
    <location>
        <begin position="39"/>
        <end position="91"/>
    </location>
</feature>
<sequence>MPAKLRPSAFAALMAQVPVPGGVEGIEVSIPGNEPGRVILYFHGGVYVIGSAATSVPLVGELVRRTGVDAVTLDCRLAPEHPYPAALEDARGRIRGPARARYRPRPDRPRR</sequence>
<dbReference type="RefSeq" id="WP_323330673.1">
    <property type="nucleotide sequence ID" value="NZ_JAYFSI010000006.1"/>
</dbReference>
<dbReference type="Proteomes" id="UP001304298">
    <property type="component" value="Unassembled WGS sequence"/>
</dbReference>
<gene>
    <name evidence="5" type="ORF">VA596_25505</name>
</gene>
<feature type="region of interest" description="Disordered" evidence="3">
    <location>
        <begin position="88"/>
        <end position="111"/>
    </location>
</feature>
<name>A0ABU5RBB1_9PSEU</name>
<evidence type="ECO:0000259" key="4">
    <source>
        <dbReference type="Pfam" id="PF07859"/>
    </source>
</evidence>
<organism evidence="5 6">
    <name type="scientific">Amycolatopsis heterodermiae</name>
    <dbReference type="NCBI Taxonomy" id="3110235"/>
    <lineage>
        <taxon>Bacteria</taxon>
        <taxon>Bacillati</taxon>
        <taxon>Actinomycetota</taxon>
        <taxon>Actinomycetes</taxon>
        <taxon>Pseudonocardiales</taxon>
        <taxon>Pseudonocardiaceae</taxon>
        <taxon>Amycolatopsis</taxon>
    </lineage>
</organism>
<dbReference type="SUPFAM" id="SSF53474">
    <property type="entry name" value="alpha/beta-Hydrolases"/>
    <property type="match status" value="1"/>
</dbReference>
<dbReference type="InterPro" id="IPR013094">
    <property type="entry name" value="AB_hydrolase_3"/>
</dbReference>
<dbReference type="Pfam" id="PF07859">
    <property type="entry name" value="Abhydrolase_3"/>
    <property type="match status" value="1"/>
</dbReference>
<evidence type="ECO:0000256" key="3">
    <source>
        <dbReference type="SAM" id="MobiDB-lite"/>
    </source>
</evidence>
<proteinExistence type="inferred from homology"/>
<dbReference type="EMBL" id="JAYFSI010000006">
    <property type="protein sequence ID" value="MEA5362914.1"/>
    <property type="molecule type" value="Genomic_DNA"/>
</dbReference>
<evidence type="ECO:0000256" key="2">
    <source>
        <dbReference type="ARBA" id="ARBA00022801"/>
    </source>
</evidence>